<dbReference type="AlphaFoldDB" id="A0A9N7TJB4"/>
<organism evidence="2 3">
    <name type="scientific">Pleuronectes platessa</name>
    <name type="common">European plaice</name>
    <dbReference type="NCBI Taxonomy" id="8262"/>
    <lineage>
        <taxon>Eukaryota</taxon>
        <taxon>Metazoa</taxon>
        <taxon>Chordata</taxon>
        <taxon>Craniata</taxon>
        <taxon>Vertebrata</taxon>
        <taxon>Euteleostomi</taxon>
        <taxon>Actinopterygii</taxon>
        <taxon>Neopterygii</taxon>
        <taxon>Teleostei</taxon>
        <taxon>Neoteleostei</taxon>
        <taxon>Acanthomorphata</taxon>
        <taxon>Carangaria</taxon>
        <taxon>Pleuronectiformes</taxon>
        <taxon>Pleuronectoidei</taxon>
        <taxon>Pleuronectidae</taxon>
        <taxon>Pleuronectes</taxon>
    </lineage>
</organism>
<feature type="compositionally biased region" description="Low complexity" evidence="1">
    <location>
        <begin position="209"/>
        <end position="222"/>
    </location>
</feature>
<dbReference type="Proteomes" id="UP001153269">
    <property type="component" value="Unassembled WGS sequence"/>
</dbReference>
<feature type="compositionally biased region" description="Low complexity" evidence="1">
    <location>
        <begin position="100"/>
        <end position="138"/>
    </location>
</feature>
<feature type="compositionally biased region" description="Low complexity" evidence="1">
    <location>
        <begin position="149"/>
        <end position="170"/>
    </location>
</feature>
<gene>
    <name evidence="2" type="ORF">PLEPLA_LOCUS1589</name>
</gene>
<evidence type="ECO:0000313" key="3">
    <source>
        <dbReference type="Proteomes" id="UP001153269"/>
    </source>
</evidence>
<accession>A0A9N7TJB4</accession>
<comment type="caution">
    <text evidence="2">The sequence shown here is derived from an EMBL/GenBank/DDBJ whole genome shotgun (WGS) entry which is preliminary data.</text>
</comment>
<dbReference type="EMBL" id="CADEAL010000076">
    <property type="protein sequence ID" value="CAB1413886.1"/>
    <property type="molecule type" value="Genomic_DNA"/>
</dbReference>
<sequence>MFPRADGGTSLSGPVTGSECPGASLCPPPCPPLPFFLCSFSDPKSQLTPVHGQPLLANIKAPLVPNLRCQSTYSLSACSMITADSSEGLTPQPSVMTEHAPSSAVTVSSSTSIPAATSTLIPPSSSSTSSSSSSTAIPQPNSNSKPWRSKSMSSKHSSSTSLSSTSTPASAMQSVKQEKDTSCKTAAATEAPPKAVAQRSMLEKLKLFNSKGSSKSSTSSNGVGAQTDNSAPARQLGAGQVETGSNTDLLGQDEGNVRPGMNGTSNGAVQEQLSPQLPAAPKSP</sequence>
<evidence type="ECO:0000256" key="1">
    <source>
        <dbReference type="SAM" id="MobiDB-lite"/>
    </source>
</evidence>
<protein>
    <submittedName>
        <fullName evidence="2">Uncharacterized protein</fullName>
    </submittedName>
</protein>
<feature type="compositionally biased region" description="Polar residues" evidence="1">
    <location>
        <begin position="86"/>
        <end position="95"/>
    </location>
</feature>
<evidence type="ECO:0000313" key="2">
    <source>
        <dbReference type="EMBL" id="CAB1413886.1"/>
    </source>
</evidence>
<feature type="compositionally biased region" description="Polar residues" evidence="1">
    <location>
        <begin position="223"/>
        <end position="232"/>
    </location>
</feature>
<feature type="compositionally biased region" description="Low complexity" evidence="1">
    <location>
        <begin position="184"/>
        <end position="197"/>
    </location>
</feature>
<reference evidence="2" key="1">
    <citation type="submission" date="2020-03" db="EMBL/GenBank/DDBJ databases">
        <authorList>
            <person name="Weist P."/>
        </authorList>
    </citation>
    <scope>NUCLEOTIDE SEQUENCE</scope>
</reference>
<feature type="region of interest" description="Disordered" evidence="1">
    <location>
        <begin position="86"/>
        <end position="284"/>
    </location>
</feature>
<name>A0A9N7TJB4_PLEPL</name>
<proteinExistence type="predicted"/>
<feature type="compositionally biased region" description="Polar residues" evidence="1">
    <location>
        <begin position="262"/>
        <end position="275"/>
    </location>
</feature>
<keyword evidence="3" id="KW-1185">Reference proteome</keyword>